<gene>
    <name evidence="4" type="ORF">C943_00705</name>
</gene>
<dbReference type="STRING" id="1239962.C943_00705"/>
<reference evidence="4" key="1">
    <citation type="submission" date="2013-01" db="EMBL/GenBank/DDBJ databases">
        <title>Genome assembly of Mariniradius saccharolyticus AK6.</title>
        <authorList>
            <person name="Vaidya B."/>
            <person name="Khatri I."/>
            <person name="Tanuku N.R.S."/>
            <person name="Subramanian S."/>
            <person name="Pinnaka A."/>
        </authorList>
    </citation>
    <scope>NUCLEOTIDE SEQUENCE [LARGE SCALE GENOMIC DNA]</scope>
    <source>
        <strain evidence="4">AK6</strain>
    </source>
</reference>
<dbReference type="InterPro" id="IPR000184">
    <property type="entry name" value="Bac_surfAg_D15"/>
</dbReference>
<dbReference type="InParanoid" id="M7X5G2"/>
<keyword evidence="2" id="KW-0472">Membrane</keyword>
<dbReference type="Gene3D" id="2.40.160.50">
    <property type="entry name" value="membrane protein fhac: a member of the omp85/tpsb transporter family"/>
    <property type="match status" value="1"/>
</dbReference>
<dbReference type="RefSeq" id="WP_008627797.1">
    <property type="nucleotide sequence ID" value="NZ_AMZY02000011.1"/>
</dbReference>
<proteinExistence type="predicted"/>
<accession>M7X5G2</accession>
<evidence type="ECO:0000256" key="1">
    <source>
        <dbReference type="ARBA" id="ARBA00004370"/>
    </source>
</evidence>
<dbReference type="Pfam" id="PF01103">
    <property type="entry name" value="Omp85"/>
    <property type="match status" value="1"/>
</dbReference>
<dbReference type="OrthoDB" id="9771071at2"/>
<name>M7X5G2_9BACT</name>
<organism evidence="4 5">
    <name type="scientific">Mariniradius saccharolyticus AK6</name>
    <dbReference type="NCBI Taxonomy" id="1239962"/>
    <lineage>
        <taxon>Bacteria</taxon>
        <taxon>Pseudomonadati</taxon>
        <taxon>Bacteroidota</taxon>
        <taxon>Cytophagia</taxon>
        <taxon>Cytophagales</taxon>
        <taxon>Cyclobacteriaceae</taxon>
        <taxon>Mariniradius</taxon>
    </lineage>
</organism>
<comment type="subcellular location">
    <subcellularLocation>
        <location evidence="1">Membrane</location>
    </subcellularLocation>
</comment>
<dbReference type="EMBL" id="AMZY02000011">
    <property type="protein sequence ID" value="EMS32700.1"/>
    <property type="molecule type" value="Genomic_DNA"/>
</dbReference>
<keyword evidence="5" id="KW-1185">Reference proteome</keyword>
<sequence>MLLKRLLFFLFLYLSTSQVFSQTLVRKYLNSILNDTTESAKPKFVIYPTLAYAPETSWEIGFSTLYVYHAKGNIENRLSEISGFTFITLESQYGLWFDHALYSDQSKWFFLGRIRLQSFPLKYHGIGMDSPEEYLALVDANQILIKERVLREIRKDFYVGLETDFQRMSRVDFQRSESAPNFELPLGYEGSTNLGLGLGLVYDNRHNVLNVRKGFFAELAYLNYNEAWSTFGFEGITADARIFKPIGKNNVLAWQGIGQFYSGNVPFNQLALLGGDSMMRGYYLGRFRDKNQIATQLEFRMLPLPLGFSKRIGAAVFAGTGTVFPDFSRAAINKVVWSAGGGLRFLLFPKKDIYTRFDVAFTEEGSGFYLFIGEAF</sequence>
<evidence type="ECO:0000256" key="2">
    <source>
        <dbReference type="ARBA" id="ARBA00023136"/>
    </source>
</evidence>
<dbReference type="Proteomes" id="UP000010953">
    <property type="component" value="Unassembled WGS sequence"/>
</dbReference>
<dbReference type="GO" id="GO:0019867">
    <property type="term" value="C:outer membrane"/>
    <property type="evidence" value="ECO:0007669"/>
    <property type="project" value="InterPro"/>
</dbReference>
<protein>
    <submittedName>
        <fullName evidence="4">Outer membrane protein, OMP85 family</fullName>
    </submittedName>
</protein>
<feature type="domain" description="Bacterial surface antigen (D15)" evidence="3">
    <location>
        <begin position="141"/>
        <end position="376"/>
    </location>
</feature>
<evidence type="ECO:0000313" key="4">
    <source>
        <dbReference type="EMBL" id="EMS32700.1"/>
    </source>
</evidence>
<evidence type="ECO:0000313" key="5">
    <source>
        <dbReference type="Proteomes" id="UP000010953"/>
    </source>
</evidence>
<evidence type="ECO:0000259" key="3">
    <source>
        <dbReference type="Pfam" id="PF01103"/>
    </source>
</evidence>
<comment type="caution">
    <text evidence="4">The sequence shown here is derived from an EMBL/GenBank/DDBJ whole genome shotgun (WGS) entry which is preliminary data.</text>
</comment>
<dbReference type="AlphaFoldDB" id="M7X5G2"/>
<dbReference type="eggNOG" id="COG4775">
    <property type="taxonomic scope" value="Bacteria"/>
</dbReference>